<sequence>MDFHAETQSSWESNAVYWDEHVGLDGNKYWKTLQEPSLQRLLGDRIRSRQGTRALDLATGNGLVARWLANNGCASVLATDGVAAMLEQAKLRASTAKEKETIEYKQLDVTSAVAFEELAGDARAAGGFDVITSNMAIMDIADIEPLAQALPKLLKPDGVFVASVLHPVFFTSRATRLIEVDDNDSSSTAGLKVTRGKVIREYMHIPPYRGVASYGQPAQQVSSTRGFLVPCPTGSSEIDARKVYFHRSMHELFGIFFRPGLVMDGFEELAFSEEDGSKERIEVHTNFPQLPAILAFRLRRHPQLLEGH</sequence>
<dbReference type="CDD" id="cd02440">
    <property type="entry name" value="AdoMet_MTases"/>
    <property type="match status" value="1"/>
</dbReference>
<evidence type="ECO:0000313" key="3">
    <source>
        <dbReference type="Proteomes" id="UP001408356"/>
    </source>
</evidence>
<keyword evidence="3" id="KW-1185">Reference proteome</keyword>
<evidence type="ECO:0000259" key="1">
    <source>
        <dbReference type="Pfam" id="PF08241"/>
    </source>
</evidence>
<dbReference type="PANTHER" id="PTHR43861:SF1">
    <property type="entry name" value="TRANS-ACONITATE 2-METHYLTRANSFERASE"/>
    <property type="match status" value="1"/>
</dbReference>
<gene>
    <name evidence="2" type="ORF">SUNI508_03446</name>
</gene>
<comment type="caution">
    <text evidence="2">The sequence shown here is derived from an EMBL/GenBank/DDBJ whole genome shotgun (WGS) entry which is preliminary data.</text>
</comment>
<dbReference type="Gene3D" id="3.40.50.150">
    <property type="entry name" value="Vaccinia Virus protein VP39"/>
    <property type="match status" value="1"/>
</dbReference>
<dbReference type="GO" id="GO:0032259">
    <property type="term" value="P:methylation"/>
    <property type="evidence" value="ECO:0007669"/>
    <property type="project" value="UniProtKB-KW"/>
</dbReference>
<proteinExistence type="predicted"/>
<dbReference type="SUPFAM" id="SSF53335">
    <property type="entry name" value="S-adenosyl-L-methionine-dependent methyltransferases"/>
    <property type="match status" value="1"/>
</dbReference>
<dbReference type="InterPro" id="IPR013216">
    <property type="entry name" value="Methyltransf_11"/>
</dbReference>
<dbReference type="PANTHER" id="PTHR43861">
    <property type="entry name" value="TRANS-ACONITATE 2-METHYLTRANSFERASE-RELATED"/>
    <property type="match status" value="1"/>
</dbReference>
<reference evidence="2 3" key="1">
    <citation type="journal article" date="2024" name="J. Plant Pathol.">
        <title>Sequence and assembly of the genome of Seiridium unicorne, isolate CBS 538.82, causal agent of cypress canker disease.</title>
        <authorList>
            <person name="Scali E."/>
            <person name="Rocca G.D."/>
            <person name="Danti R."/>
            <person name="Garbelotto M."/>
            <person name="Barberini S."/>
            <person name="Baroncelli R."/>
            <person name="Emiliani G."/>
        </authorList>
    </citation>
    <scope>NUCLEOTIDE SEQUENCE [LARGE SCALE GENOMIC DNA]</scope>
    <source>
        <strain evidence="2 3">BM-138-508</strain>
    </source>
</reference>
<keyword evidence="2" id="KW-0489">Methyltransferase</keyword>
<feature type="domain" description="Methyltransferase type 11" evidence="1">
    <location>
        <begin position="55"/>
        <end position="161"/>
    </location>
</feature>
<dbReference type="Proteomes" id="UP001408356">
    <property type="component" value="Unassembled WGS sequence"/>
</dbReference>
<dbReference type="EMBL" id="JARVKF010000035">
    <property type="protein sequence ID" value="KAK9424570.1"/>
    <property type="molecule type" value="Genomic_DNA"/>
</dbReference>
<accession>A0ABR2VCB1</accession>
<keyword evidence="2" id="KW-0808">Transferase</keyword>
<dbReference type="GO" id="GO:0008168">
    <property type="term" value="F:methyltransferase activity"/>
    <property type="evidence" value="ECO:0007669"/>
    <property type="project" value="UniProtKB-KW"/>
</dbReference>
<name>A0ABR2VCB1_9PEZI</name>
<dbReference type="InterPro" id="IPR029063">
    <property type="entry name" value="SAM-dependent_MTases_sf"/>
</dbReference>
<protein>
    <submittedName>
        <fullName evidence="2">S-adenosyl-L-methionine-dependent methyltransferase</fullName>
    </submittedName>
</protein>
<dbReference type="Pfam" id="PF08241">
    <property type="entry name" value="Methyltransf_11"/>
    <property type="match status" value="1"/>
</dbReference>
<evidence type="ECO:0000313" key="2">
    <source>
        <dbReference type="EMBL" id="KAK9424570.1"/>
    </source>
</evidence>
<organism evidence="2 3">
    <name type="scientific">Seiridium unicorne</name>
    <dbReference type="NCBI Taxonomy" id="138068"/>
    <lineage>
        <taxon>Eukaryota</taxon>
        <taxon>Fungi</taxon>
        <taxon>Dikarya</taxon>
        <taxon>Ascomycota</taxon>
        <taxon>Pezizomycotina</taxon>
        <taxon>Sordariomycetes</taxon>
        <taxon>Xylariomycetidae</taxon>
        <taxon>Amphisphaeriales</taxon>
        <taxon>Sporocadaceae</taxon>
        <taxon>Seiridium</taxon>
    </lineage>
</organism>